<dbReference type="InParanoid" id="A0A0C3PG20"/>
<evidence type="ECO:0000259" key="2">
    <source>
        <dbReference type="Pfam" id="PF24841"/>
    </source>
</evidence>
<feature type="transmembrane region" description="Helical" evidence="1">
    <location>
        <begin position="54"/>
        <end position="80"/>
    </location>
</feature>
<proteinExistence type="predicted"/>
<dbReference type="Proteomes" id="UP000054217">
    <property type="component" value="Unassembled WGS sequence"/>
</dbReference>
<dbReference type="Pfam" id="PF24841">
    <property type="entry name" value="DUF7719"/>
    <property type="match status" value="1"/>
</dbReference>
<gene>
    <name evidence="3" type="ORF">M404DRAFT_993840</name>
</gene>
<dbReference type="InterPro" id="IPR056136">
    <property type="entry name" value="DUF7719"/>
</dbReference>
<dbReference type="OrthoDB" id="5597489at2759"/>
<evidence type="ECO:0000313" key="4">
    <source>
        <dbReference type="Proteomes" id="UP000054217"/>
    </source>
</evidence>
<sequence>MSIFMFYTIRHKNSVRTQAALFMLSLGVGPRMIWLVNRGSWLTNIAQCPQFATIWLYTVLQLNLPLAVLSLTLIGVWTWWMGLKLLL</sequence>
<dbReference type="AlphaFoldDB" id="A0A0C3PG20"/>
<dbReference type="HOGENOM" id="CLU_2484238_0_0_1"/>
<evidence type="ECO:0000313" key="3">
    <source>
        <dbReference type="EMBL" id="KIO12870.1"/>
    </source>
</evidence>
<organism evidence="3 4">
    <name type="scientific">Pisolithus tinctorius Marx 270</name>
    <dbReference type="NCBI Taxonomy" id="870435"/>
    <lineage>
        <taxon>Eukaryota</taxon>
        <taxon>Fungi</taxon>
        <taxon>Dikarya</taxon>
        <taxon>Basidiomycota</taxon>
        <taxon>Agaricomycotina</taxon>
        <taxon>Agaricomycetes</taxon>
        <taxon>Agaricomycetidae</taxon>
        <taxon>Boletales</taxon>
        <taxon>Sclerodermatineae</taxon>
        <taxon>Pisolithaceae</taxon>
        <taxon>Pisolithus</taxon>
    </lineage>
</organism>
<feature type="domain" description="DUF7719" evidence="2">
    <location>
        <begin position="18"/>
        <end position="84"/>
    </location>
</feature>
<dbReference type="EMBL" id="KN831947">
    <property type="protein sequence ID" value="KIO12870.1"/>
    <property type="molecule type" value="Genomic_DNA"/>
</dbReference>
<name>A0A0C3PG20_PISTI</name>
<keyword evidence="4" id="KW-1185">Reference proteome</keyword>
<reference evidence="4" key="2">
    <citation type="submission" date="2015-01" db="EMBL/GenBank/DDBJ databases">
        <title>Evolutionary Origins and Diversification of the Mycorrhizal Mutualists.</title>
        <authorList>
            <consortium name="DOE Joint Genome Institute"/>
            <consortium name="Mycorrhizal Genomics Consortium"/>
            <person name="Kohler A."/>
            <person name="Kuo A."/>
            <person name="Nagy L.G."/>
            <person name="Floudas D."/>
            <person name="Copeland A."/>
            <person name="Barry K.W."/>
            <person name="Cichocki N."/>
            <person name="Veneault-Fourrey C."/>
            <person name="LaButti K."/>
            <person name="Lindquist E.A."/>
            <person name="Lipzen A."/>
            <person name="Lundell T."/>
            <person name="Morin E."/>
            <person name="Murat C."/>
            <person name="Riley R."/>
            <person name="Ohm R."/>
            <person name="Sun H."/>
            <person name="Tunlid A."/>
            <person name="Henrissat B."/>
            <person name="Grigoriev I.V."/>
            <person name="Hibbett D.S."/>
            <person name="Martin F."/>
        </authorList>
    </citation>
    <scope>NUCLEOTIDE SEQUENCE [LARGE SCALE GENOMIC DNA]</scope>
    <source>
        <strain evidence="4">Marx 270</strain>
    </source>
</reference>
<keyword evidence="1" id="KW-0812">Transmembrane</keyword>
<dbReference type="PANTHER" id="PTHR37846">
    <property type="entry name" value="YALI0B21296P"/>
    <property type="match status" value="1"/>
</dbReference>
<keyword evidence="1" id="KW-0472">Membrane</keyword>
<keyword evidence="1" id="KW-1133">Transmembrane helix</keyword>
<protein>
    <recommendedName>
        <fullName evidence="2">DUF7719 domain-containing protein</fullName>
    </recommendedName>
</protein>
<evidence type="ECO:0000256" key="1">
    <source>
        <dbReference type="SAM" id="Phobius"/>
    </source>
</evidence>
<reference evidence="3 4" key="1">
    <citation type="submission" date="2014-04" db="EMBL/GenBank/DDBJ databases">
        <authorList>
            <consortium name="DOE Joint Genome Institute"/>
            <person name="Kuo A."/>
            <person name="Kohler A."/>
            <person name="Costa M.D."/>
            <person name="Nagy L.G."/>
            <person name="Floudas D."/>
            <person name="Copeland A."/>
            <person name="Barry K.W."/>
            <person name="Cichocki N."/>
            <person name="Veneault-Fourrey C."/>
            <person name="LaButti K."/>
            <person name="Lindquist E.A."/>
            <person name="Lipzen A."/>
            <person name="Lundell T."/>
            <person name="Morin E."/>
            <person name="Murat C."/>
            <person name="Sun H."/>
            <person name="Tunlid A."/>
            <person name="Henrissat B."/>
            <person name="Grigoriev I.V."/>
            <person name="Hibbett D.S."/>
            <person name="Martin F."/>
            <person name="Nordberg H.P."/>
            <person name="Cantor M.N."/>
            <person name="Hua S.X."/>
        </authorList>
    </citation>
    <scope>NUCLEOTIDE SEQUENCE [LARGE SCALE GENOMIC DNA]</scope>
    <source>
        <strain evidence="3 4">Marx 270</strain>
    </source>
</reference>
<dbReference type="PANTHER" id="PTHR37846:SF1">
    <property type="entry name" value="DEACETYLASE-LIKE PROTEIN"/>
    <property type="match status" value="1"/>
</dbReference>
<accession>A0A0C3PG20</accession>
<dbReference type="STRING" id="870435.A0A0C3PG20"/>